<dbReference type="Proteomes" id="UP001569153">
    <property type="component" value="Unassembled WGS sequence"/>
</dbReference>
<evidence type="ECO:0000259" key="3">
    <source>
        <dbReference type="Pfam" id="PF01464"/>
    </source>
</evidence>
<protein>
    <submittedName>
        <fullName evidence="4">Transglycosylase SLT domain-containing protein</fullName>
    </submittedName>
</protein>
<evidence type="ECO:0000256" key="2">
    <source>
        <dbReference type="SAM" id="SignalP"/>
    </source>
</evidence>
<dbReference type="EMBL" id="JBGOOT010000002">
    <property type="protein sequence ID" value="MEZ8194272.1"/>
    <property type="molecule type" value="Genomic_DNA"/>
</dbReference>
<dbReference type="RefSeq" id="WP_371729840.1">
    <property type="nucleotide sequence ID" value="NZ_JBGOOT010000002.1"/>
</dbReference>
<evidence type="ECO:0000313" key="5">
    <source>
        <dbReference type="Proteomes" id="UP001569153"/>
    </source>
</evidence>
<dbReference type="PANTHER" id="PTHR37423:SF2">
    <property type="entry name" value="MEMBRANE-BOUND LYTIC MUREIN TRANSGLYCOSYLASE C"/>
    <property type="match status" value="1"/>
</dbReference>
<dbReference type="PROSITE" id="PS00922">
    <property type="entry name" value="TRANSGLYCOSYLASE"/>
    <property type="match status" value="1"/>
</dbReference>
<evidence type="ECO:0000256" key="1">
    <source>
        <dbReference type="ARBA" id="ARBA00007734"/>
    </source>
</evidence>
<comment type="similarity">
    <text evidence="1">Belongs to the transglycosylase Slt family.</text>
</comment>
<dbReference type="CDD" id="cd16893">
    <property type="entry name" value="LT_MltC_MltE"/>
    <property type="match status" value="1"/>
</dbReference>
<feature type="chain" id="PRO_5046200778" evidence="2">
    <location>
        <begin position="24"/>
        <end position="383"/>
    </location>
</feature>
<dbReference type="InterPro" id="IPR000189">
    <property type="entry name" value="Transglyc_AS"/>
</dbReference>
<accession>A0ABV4M3I3</accession>
<proteinExistence type="inferred from homology"/>
<keyword evidence="5" id="KW-1185">Reference proteome</keyword>
<sequence>MAILVRSVICALGLASSIAMVHASESSSESFGALKNKLNASFNQDKTVVLDEFAASKKAYKQSFDKAKEKLGLIWDKPELSNKTTWVQYSKNDAVKRTVNFESGEVVVEVISSDQSSDDVKKVVDEQIKELKNETTLQAYSKDKVLSEMKAKPSKLESNQKVIPEVDSDKLQKTAKTSEYTQSNGTKVTRVTMSLPSNKIAQRALIYLEDVNKMAAKWDVQPELILAIIHTESHFNPMAQSHIPAYGLMQVVPTSAGKDVTKLLLGKERLLTADILFDPKYNINIGTAYLNVLFTRYLTNVKDQDIKTYLAISSYNGGVGAVAKHISGKGSLSALAKEANTLDPDTVYKSLSTTFPYKETRNYLKKVNNKKIYYSKLLKTSKI</sequence>
<dbReference type="PANTHER" id="PTHR37423">
    <property type="entry name" value="SOLUBLE LYTIC MUREIN TRANSGLYCOSYLASE-RELATED"/>
    <property type="match status" value="1"/>
</dbReference>
<organism evidence="4 5">
    <name type="scientific">Vibrio cortegadensis</name>
    <dbReference type="NCBI Taxonomy" id="1328770"/>
    <lineage>
        <taxon>Bacteria</taxon>
        <taxon>Pseudomonadati</taxon>
        <taxon>Pseudomonadota</taxon>
        <taxon>Gammaproteobacteria</taxon>
        <taxon>Vibrionales</taxon>
        <taxon>Vibrionaceae</taxon>
        <taxon>Vibrio</taxon>
    </lineage>
</organism>
<feature type="signal peptide" evidence="2">
    <location>
        <begin position="1"/>
        <end position="23"/>
    </location>
</feature>
<dbReference type="Pfam" id="PF01464">
    <property type="entry name" value="SLT"/>
    <property type="match status" value="1"/>
</dbReference>
<feature type="domain" description="Transglycosylase SLT" evidence="3">
    <location>
        <begin position="212"/>
        <end position="331"/>
    </location>
</feature>
<reference evidence="4 5" key="1">
    <citation type="submission" date="2024-06" db="EMBL/GenBank/DDBJ databases">
        <authorList>
            <person name="Steensen K."/>
            <person name="Seneca J."/>
            <person name="Bartlau N."/>
            <person name="Yu A.X."/>
            <person name="Polz M.F."/>
        </authorList>
    </citation>
    <scope>NUCLEOTIDE SEQUENCE [LARGE SCALE GENOMIC DNA]</scope>
    <source>
        <strain evidence="4 5">FF146</strain>
    </source>
</reference>
<name>A0ABV4M3I3_9VIBR</name>
<evidence type="ECO:0000313" key="4">
    <source>
        <dbReference type="EMBL" id="MEZ8194272.1"/>
    </source>
</evidence>
<dbReference type="InterPro" id="IPR023346">
    <property type="entry name" value="Lysozyme-like_dom_sf"/>
</dbReference>
<comment type="caution">
    <text evidence="4">The sequence shown here is derived from an EMBL/GenBank/DDBJ whole genome shotgun (WGS) entry which is preliminary data.</text>
</comment>
<dbReference type="InterPro" id="IPR008258">
    <property type="entry name" value="Transglycosylase_SLT_dom_1"/>
</dbReference>
<keyword evidence="2" id="KW-0732">Signal</keyword>
<dbReference type="SUPFAM" id="SSF53955">
    <property type="entry name" value="Lysozyme-like"/>
    <property type="match status" value="1"/>
</dbReference>
<gene>
    <name evidence="4" type="ORF">ACED38_05140</name>
</gene>
<dbReference type="Gene3D" id="1.10.530.10">
    <property type="match status" value="1"/>
</dbReference>